<keyword evidence="7" id="KW-0223">Dioxygenase</keyword>
<dbReference type="CDD" id="cd08878">
    <property type="entry name" value="RHO_alpha_C_DMO-like"/>
    <property type="match status" value="1"/>
</dbReference>
<proteinExistence type="predicted"/>
<evidence type="ECO:0000259" key="6">
    <source>
        <dbReference type="PROSITE" id="PS51296"/>
    </source>
</evidence>
<keyword evidence="1" id="KW-0001">2Fe-2S</keyword>
<dbReference type="InterPro" id="IPR015881">
    <property type="entry name" value="ARHD_Rieske_2Fe_2S"/>
</dbReference>
<evidence type="ECO:0000256" key="4">
    <source>
        <dbReference type="ARBA" id="ARBA00023004"/>
    </source>
</evidence>
<dbReference type="PROSITE" id="PS51296">
    <property type="entry name" value="RIESKE"/>
    <property type="match status" value="1"/>
</dbReference>
<evidence type="ECO:0000256" key="1">
    <source>
        <dbReference type="ARBA" id="ARBA00022714"/>
    </source>
</evidence>
<name>A0A2W5L2R6_SPHMC</name>
<accession>A0A2W5L2R6</accession>
<dbReference type="AlphaFoldDB" id="A0A2W5L2R6"/>
<dbReference type="EMBL" id="QFPJ01000013">
    <property type="protein sequence ID" value="PZQ22639.1"/>
    <property type="molecule type" value="Genomic_DNA"/>
</dbReference>
<dbReference type="Gene3D" id="3.90.380.10">
    <property type="entry name" value="Naphthalene 1,2-dioxygenase Alpha Subunit, Chain A, domain 1"/>
    <property type="match status" value="1"/>
</dbReference>
<dbReference type="InterPro" id="IPR017941">
    <property type="entry name" value="Rieske_2Fe-2S"/>
</dbReference>
<keyword evidence="3" id="KW-0560">Oxidoreductase</keyword>
<dbReference type="GO" id="GO:0051213">
    <property type="term" value="F:dioxygenase activity"/>
    <property type="evidence" value="ECO:0007669"/>
    <property type="project" value="UniProtKB-KW"/>
</dbReference>
<keyword evidence="5" id="KW-0411">Iron-sulfur</keyword>
<keyword evidence="4" id="KW-0408">Iron</keyword>
<organism evidence="7 8">
    <name type="scientific">Sphingopyxis macrogoltabida</name>
    <name type="common">Sphingomonas macrogoltabidus</name>
    <dbReference type="NCBI Taxonomy" id="33050"/>
    <lineage>
        <taxon>Bacteria</taxon>
        <taxon>Pseudomonadati</taxon>
        <taxon>Pseudomonadota</taxon>
        <taxon>Alphaproteobacteria</taxon>
        <taxon>Sphingomonadales</taxon>
        <taxon>Sphingomonadaceae</taxon>
        <taxon>Sphingopyxis</taxon>
    </lineage>
</organism>
<dbReference type="PANTHER" id="PTHR21266">
    <property type="entry name" value="IRON-SULFUR DOMAIN CONTAINING PROTEIN"/>
    <property type="match status" value="1"/>
</dbReference>
<gene>
    <name evidence="7" type="ORF">DI569_07895</name>
</gene>
<keyword evidence="2" id="KW-0479">Metal-binding</keyword>
<dbReference type="GO" id="GO:0051537">
    <property type="term" value="F:2 iron, 2 sulfur cluster binding"/>
    <property type="evidence" value="ECO:0007669"/>
    <property type="project" value="UniProtKB-KW"/>
</dbReference>
<dbReference type="InterPro" id="IPR050584">
    <property type="entry name" value="Cholesterol_7-desaturase"/>
</dbReference>
<dbReference type="SUPFAM" id="SSF55961">
    <property type="entry name" value="Bet v1-like"/>
    <property type="match status" value="1"/>
</dbReference>
<evidence type="ECO:0000256" key="2">
    <source>
        <dbReference type="ARBA" id="ARBA00022723"/>
    </source>
</evidence>
<evidence type="ECO:0000256" key="3">
    <source>
        <dbReference type="ARBA" id="ARBA00023002"/>
    </source>
</evidence>
<dbReference type="InterPro" id="IPR045623">
    <property type="entry name" value="LigXa_C"/>
</dbReference>
<dbReference type="Proteomes" id="UP000248597">
    <property type="component" value="Unassembled WGS sequence"/>
</dbReference>
<dbReference type="Pfam" id="PF19301">
    <property type="entry name" value="LigXa_C"/>
    <property type="match status" value="1"/>
</dbReference>
<dbReference type="PROSITE" id="PS00570">
    <property type="entry name" value="RING_HYDROXYL_ALPHA"/>
    <property type="match status" value="1"/>
</dbReference>
<dbReference type="Gene3D" id="2.102.10.10">
    <property type="entry name" value="Rieske [2Fe-2S] iron-sulphur domain"/>
    <property type="match status" value="1"/>
</dbReference>
<dbReference type="SUPFAM" id="SSF50022">
    <property type="entry name" value="ISP domain"/>
    <property type="match status" value="1"/>
</dbReference>
<dbReference type="PANTHER" id="PTHR21266:SF59">
    <property type="entry name" value="BLR4922 PROTEIN"/>
    <property type="match status" value="1"/>
</dbReference>
<comment type="caution">
    <text evidence="7">The sequence shown here is derived from an EMBL/GenBank/DDBJ whole genome shotgun (WGS) entry which is preliminary data.</text>
</comment>
<evidence type="ECO:0000256" key="5">
    <source>
        <dbReference type="ARBA" id="ARBA00023014"/>
    </source>
</evidence>
<sequence length="435" mass="49819">MLTAEQNRQLTEVGPGKPMGALLRRYWHPIAGESEFNDRSIKPVRILGEDLVLYKDLSGNMGLVERQCPHRRADLAYGMVEQTGIRCNYHGWCFDQTGACVEQPYEDTVRQGRGGRGNVRAVAYPVQVKAGMIWAYMGPAPAPELPDWEPFSWDHGFSQVVISEIPCNWFQCQENSIDPVHFEWMHENWGQRLRGETGDYGPTHLKLEFDEFDYGFVYRRIKEDTDDAHENWTIGRVCLWPNGFFLGEHFEWRVPIDDETTLSVTWKYTRVPVEETPYVQEQIPTWYGPVFDADGNWITTHVMNQDFLAWAGQGRIADRTRENLGLSDKGIVLIRRRFFDELAKIAAGGEAKGTIRDPAQNVRVELPMMGRESIVDGYTKDEIRADPRKMMLFTSFIFQAGQPDDVKQAFSEAMGIEATEFAGFVPEFPKDKVNG</sequence>
<feature type="domain" description="Rieske" evidence="6">
    <location>
        <begin position="27"/>
        <end position="135"/>
    </location>
</feature>
<dbReference type="Pfam" id="PF00355">
    <property type="entry name" value="Rieske"/>
    <property type="match status" value="1"/>
</dbReference>
<dbReference type="InterPro" id="IPR036922">
    <property type="entry name" value="Rieske_2Fe-2S_sf"/>
</dbReference>
<reference evidence="7 8" key="1">
    <citation type="submission" date="2017-08" db="EMBL/GenBank/DDBJ databases">
        <title>Infants hospitalized years apart are colonized by the same room-sourced microbial strains.</title>
        <authorList>
            <person name="Brooks B."/>
            <person name="Olm M.R."/>
            <person name="Firek B.A."/>
            <person name="Baker R."/>
            <person name="Thomas B.C."/>
            <person name="Morowitz M.J."/>
            <person name="Banfield J.F."/>
        </authorList>
    </citation>
    <scope>NUCLEOTIDE SEQUENCE [LARGE SCALE GENOMIC DNA]</scope>
    <source>
        <strain evidence="7">S2_005_003_R2_47</strain>
    </source>
</reference>
<protein>
    <submittedName>
        <fullName evidence="7">Aromatic ring-hydroxylating dioxygenase subunit alpha</fullName>
    </submittedName>
</protein>
<dbReference type="GO" id="GO:0005506">
    <property type="term" value="F:iron ion binding"/>
    <property type="evidence" value="ECO:0007669"/>
    <property type="project" value="InterPro"/>
</dbReference>
<evidence type="ECO:0000313" key="7">
    <source>
        <dbReference type="EMBL" id="PZQ22639.1"/>
    </source>
</evidence>
<evidence type="ECO:0000313" key="8">
    <source>
        <dbReference type="Proteomes" id="UP000248597"/>
    </source>
</evidence>